<proteinExistence type="predicted"/>
<feature type="region of interest" description="Disordered" evidence="1">
    <location>
        <begin position="102"/>
        <end position="127"/>
    </location>
</feature>
<evidence type="ECO:0000313" key="3">
    <source>
        <dbReference type="Proteomes" id="UP000245207"/>
    </source>
</evidence>
<reference evidence="2 3" key="1">
    <citation type="journal article" date="2018" name="Mol. Plant">
        <title>The genome of Artemisia annua provides insight into the evolution of Asteraceae family and artemisinin biosynthesis.</title>
        <authorList>
            <person name="Shen Q."/>
            <person name="Zhang L."/>
            <person name="Liao Z."/>
            <person name="Wang S."/>
            <person name="Yan T."/>
            <person name="Shi P."/>
            <person name="Liu M."/>
            <person name="Fu X."/>
            <person name="Pan Q."/>
            <person name="Wang Y."/>
            <person name="Lv Z."/>
            <person name="Lu X."/>
            <person name="Zhang F."/>
            <person name="Jiang W."/>
            <person name="Ma Y."/>
            <person name="Chen M."/>
            <person name="Hao X."/>
            <person name="Li L."/>
            <person name="Tang Y."/>
            <person name="Lv G."/>
            <person name="Zhou Y."/>
            <person name="Sun X."/>
            <person name="Brodelius P.E."/>
            <person name="Rose J.K.C."/>
            <person name="Tang K."/>
        </authorList>
    </citation>
    <scope>NUCLEOTIDE SEQUENCE [LARGE SCALE GENOMIC DNA]</scope>
    <source>
        <strain evidence="3">cv. Huhao1</strain>
        <tissue evidence="2">Leaf</tissue>
    </source>
</reference>
<sequence length="463" mass="52952">MEGLTLRVLVEIDATKGYVEDVDVCYKSLGKYMKLKVEYPWKPPLCDKFKVFGHGCNNCVKNMVNVENTKKNEVNNKKEDVETNKEFSKEVWETVDNRRNTKSAEFKGESNEQKKYGDESDKTQKVDVTEKGKNVIHSQVNGQGSGNMENSNKVESNNRYAVLSDDNDDVGNNLIQLRRDLLVTNEERKKWSNEGREYYKGKVQKGIKSMSVDGLKGKIQNFEKHIAYSNQNIVMSSKAKTDSMVKAAMVEHGLTENQALWERLKPMAKFDDISNNWPTIVSGIANKPANNKVWSVIQRLVLGAAVYFIWQERNVRRAQYIDRSVDCLFQLVVDTVRMKLMGLTMKYSSDVARASEIWQFKVCKNDYYGSSGLLLMLLMKWMVWFSLVSVKSLAAMASIIPLPPPYECVECRRSLSHPGFACGFKVASRIYVMNFDSGIDVKHAIKRRLVGRILWLMKDSSEQ</sequence>
<gene>
    <name evidence="2" type="ORF">CTI12_AA205350</name>
</gene>
<dbReference type="EMBL" id="PKPP01001856">
    <property type="protein sequence ID" value="PWA79430.1"/>
    <property type="molecule type" value="Genomic_DNA"/>
</dbReference>
<organism evidence="2 3">
    <name type="scientific">Artemisia annua</name>
    <name type="common">Sweet wormwood</name>
    <dbReference type="NCBI Taxonomy" id="35608"/>
    <lineage>
        <taxon>Eukaryota</taxon>
        <taxon>Viridiplantae</taxon>
        <taxon>Streptophyta</taxon>
        <taxon>Embryophyta</taxon>
        <taxon>Tracheophyta</taxon>
        <taxon>Spermatophyta</taxon>
        <taxon>Magnoliopsida</taxon>
        <taxon>eudicotyledons</taxon>
        <taxon>Gunneridae</taxon>
        <taxon>Pentapetalae</taxon>
        <taxon>asterids</taxon>
        <taxon>campanulids</taxon>
        <taxon>Asterales</taxon>
        <taxon>Asteraceae</taxon>
        <taxon>Asteroideae</taxon>
        <taxon>Anthemideae</taxon>
        <taxon>Artemisiinae</taxon>
        <taxon>Artemisia</taxon>
    </lineage>
</organism>
<accession>A0A2U1P174</accession>
<evidence type="ECO:0000313" key="2">
    <source>
        <dbReference type="EMBL" id="PWA79430.1"/>
    </source>
</evidence>
<keyword evidence="3" id="KW-1185">Reference proteome</keyword>
<comment type="caution">
    <text evidence="2">The sequence shown here is derived from an EMBL/GenBank/DDBJ whole genome shotgun (WGS) entry which is preliminary data.</text>
</comment>
<name>A0A2U1P174_ARTAN</name>
<evidence type="ECO:0000256" key="1">
    <source>
        <dbReference type="SAM" id="MobiDB-lite"/>
    </source>
</evidence>
<dbReference type="AlphaFoldDB" id="A0A2U1P174"/>
<dbReference type="Proteomes" id="UP000245207">
    <property type="component" value="Unassembled WGS sequence"/>
</dbReference>
<protein>
    <submittedName>
        <fullName evidence="2">Phytosulfokine</fullName>
    </submittedName>
</protein>